<feature type="compositionally biased region" description="Basic residues" evidence="1">
    <location>
        <begin position="487"/>
        <end position="496"/>
    </location>
</feature>
<dbReference type="EMBL" id="BLXT01004186">
    <property type="protein sequence ID" value="GFO10495.1"/>
    <property type="molecule type" value="Genomic_DNA"/>
</dbReference>
<dbReference type="GO" id="GO:0005737">
    <property type="term" value="C:cytoplasm"/>
    <property type="evidence" value="ECO:0007669"/>
    <property type="project" value="TreeGrafter"/>
</dbReference>
<dbReference type="InterPro" id="IPR001478">
    <property type="entry name" value="PDZ"/>
</dbReference>
<organism evidence="3 4">
    <name type="scientific">Plakobranchus ocellatus</name>
    <dbReference type="NCBI Taxonomy" id="259542"/>
    <lineage>
        <taxon>Eukaryota</taxon>
        <taxon>Metazoa</taxon>
        <taxon>Spiralia</taxon>
        <taxon>Lophotrochozoa</taxon>
        <taxon>Mollusca</taxon>
        <taxon>Gastropoda</taxon>
        <taxon>Heterobranchia</taxon>
        <taxon>Euthyneura</taxon>
        <taxon>Panpulmonata</taxon>
        <taxon>Sacoglossa</taxon>
        <taxon>Placobranchoidea</taxon>
        <taxon>Plakobranchidae</taxon>
        <taxon>Plakobranchus</taxon>
    </lineage>
</organism>
<name>A0AAV4AQF1_9GAST</name>
<dbReference type="SUPFAM" id="SSF50156">
    <property type="entry name" value="PDZ domain-like"/>
    <property type="match status" value="1"/>
</dbReference>
<feature type="region of interest" description="Disordered" evidence="1">
    <location>
        <begin position="326"/>
        <end position="347"/>
    </location>
</feature>
<dbReference type="PROSITE" id="PS50106">
    <property type="entry name" value="PDZ"/>
    <property type="match status" value="1"/>
</dbReference>
<keyword evidence="4" id="KW-1185">Reference proteome</keyword>
<dbReference type="PANTHER" id="PTHR10316">
    <property type="entry name" value="MEMBRANE ASSOCIATED GUANYLATE KINASE-RELATED"/>
    <property type="match status" value="1"/>
</dbReference>
<feature type="compositionally biased region" description="Low complexity" evidence="1">
    <location>
        <begin position="400"/>
        <end position="413"/>
    </location>
</feature>
<reference evidence="3 4" key="1">
    <citation type="journal article" date="2021" name="Elife">
        <title>Chloroplast acquisition without the gene transfer in kleptoplastic sea slugs, Plakobranchus ocellatus.</title>
        <authorList>
            <person name="Maeda T."/>
            <person name="Takahashi S."/>
            <person name="Yoshida T."/>
            <person name="Shimamura S."/>
            <person name="Takaki Y."/>
            <person name="Nagai Y."/>
            <person name="Toyoda A."/>
            <person name="Suzuki Y."/>
            <person name="Arimoto A."/>
            <person name="Ishii H."/>
            <person name="Satoh N."/>
            <person name="Nishiyama T."/>
            <person name="Hasebe M."/>
            <person name="Maruyama T."/>
            <person name="Minagawa J."/>
            <person name="Obokata J."/>
            <person name="Shigenobu S."/>
        </authorList>
    </citation>
    <scope>NUCLEOTIDE SEQUENCE [LARGE SCALE GENOMIC DNA]</scope>
</reference>
<protein>
    <submittedName>
        <fullName evidence="3">Nitric oxide synthase</fullName>
    </submittedName>
</protein>
<feature type="region of interest" description="Disordered" evidence="1">
    <location>
        <begin position="157"/>
        <end position="191"/>
    </location>
</feature>
<proteinExistence type="predicted"/>
<feature type="compositionally biased region" description="Low complexity" evidence="1">
    <location>
        <begin position="497"/>
        <end position="510"/>
    </location>
</feature>
<feature type="region of interest" description="Disordered" evidence="1">
    <location>
        <begin position="370"/>
        <end position="416"/>
    </location>
</feature>
<feature type="compositionally biased region" description="Basic and acidic residues" evidence="1">
    <location>
        <begin position="526"/>
        <end position="541"/>
    </location>
</feature>
<dbReference type="Pfam" id="PF00595">
    <property type="entry name" value="PDZ"/>
    <property type="match status" value="1"/>
</dbReference>
<dbReference type="PANTHER" id="PTHR10316:SF40">
    <property type="entry name" value="LD27118P"/>
    <property type="match status" value="1"/>
</dbReference>
<dbReference type="InterPro" id="IPR036034">
    <property type="entry name" value="PDZ_sf"/>
</dbReference>
<feature type="compositionally biased region" description="Polar residues" evidence="1">
    <location>
        <begin position="511"/>
        <end position="524"/>
    </location>
</feature>
<accession>A0AAV4AQF1</accession>
<feature type="region of interest" description="Disordered" evidence="1">
    <location>
        <begin position="474"/>
        <end position="541"/>
    </location>
</feature>
<dbReference type="Proteomes" id="UP000735302">
    <property type="component" value="Unassembled WGS sequence"/>
</dbReference>
<gene>
    <name evidence="3" type="ORF">PoB_003700000</name>
</gene>
<comment type="caution">
    <text evidence="3">The sequence shown here is derived from an EMBL/GenBank/DDBJ whole genome shotgun (WGS) entry which is preliminary data.</text>
</comment>
<evidence type="ECO:0000313" key="4">
    <source>
        <dbReference type="Proteomes" id="UP000735302"/>
    </source>
</evidence>
<evidence type="ECO:0000313" key="3">
    <source>
        <dbReference type="EMBL" id="GFO10495.1"/>
    </source>
</evidence>
<evidence type="ECO:0000256" key="1">
    <source>
        <dbReference type="SAM" id="MobiDB-lite"/>
    </source>
</evidence>
<evidence type="ECO:0000259" key="2">
    <source>
        <dbReference type="PROSITE" id="PS50106"/>
    </source>
</evidence>
<dbReference type="SMART" id="SM00228">
    <property type="entry name" value="PDZ"/>
    <property type="match status" value="1"/>
</dbReference>
<feature type="domain" description="PDZ" evidence="2">
    <location>
        <begin position="16"/>
        <end position="98"/>
    </location>
</feature>
<sequence>MPPTGSPGELSPNTIRVKLVKQAYGGLGFLVKQRTLKPFVLVASIVKGGVAEESGLVQIGDIILRINDIELSDMSYQSAVEVLKAVPIDTPVVLLLRGPEGYTTYLQTSFQENGQPRTVRVTKPVHESLMGRLRKTFSGSSSPISPVKGIKRLCNGEADLKNKPGDGSDMDADSTGGVESGRSSGDGDGGVIYPVVSVEEAGDGLTEDGVAIHRNMSPGYHGNGGLVGVDITGRVARFGDCNNGNDTTRHVPNGAAVKEKRKTYSAASKFAFVNEGRMESEEETVLDNGAVGSPKIVLTSPKNRKDAEKMMARYENSGAATLAHTYDRGVGSGAPVRDRQRKSSTKKAIEIVQDEDEITVVVRGDVNVLSEESSTDPNSPRRFIISTNSKHSGSGGGHGNAKFNGNNNYPNGNDDTVSLGSNGTLYGNKYCNNPYGLASADPEDMVDQEAYKNYGHKNSDGSITSIGTNITISSKEQKTGNFNRVSRSGKKSHSRSSGRSSPSSAGRASPTGRTSRTSVHTSPTRGGEEELGSRRSLDKKR</sequence>
<dbReference type="Gene3D" id="2.30.42.10">
    <property type="match status" value="1"/>
</dbReference>
<dbReference type="AlphaFoldDB" id="A0AAV4AQF1"/>
<dbReference type="GO" id="GO:0007165">
    <property type="term" value="P:signal transduction"/>
    <property type="evidence" value="ECO:0007669"/>
    <property type="project" value="TreeGrafter"/>
</dbReference>